<dbReference type="Proteomes" id="UP000239415">
    <property type="component" value="Unassembled WGS sequence"/>
</dbReference>
<comment type="caution">
    <text evidence="2">The sequence shown here is derived from an EMBL/GenBank/DDBJ whole genome shotgun (WGS) entry which is preliminary data.</text>
</comment>
<keyword evidence="1" id="KW-0812">Transmembrane</keyword>
<reference evidence="2 3" key="1">
    <citation type="submission" date="2018-03" db="EMBL/GenBank/DDBJ databases">
        <title>Genomic Encyclopedia of Archaeal and Bacterial Type Strains, Phase II (KMG-II): from individual species to whole genera.</title>
        <authorList>
            <person name="Goeker M."/>
        </authorList>
    </citation>
    <scope>NUCLEOTIDE SEQUENCE [LARGE SCALE GENOMIC DNA]</scope>
    <source>
        <strain evidence="2 3">DSM 43146</strain>
    </source>
</reference>
<dbReference type="RefSeq" id="WP_239166254.1">
    <property type="nucleotide sequence ID" value="NZ_BOMO01000041.1"/>
</dbReference>
<feature type="transmembrane region" description="Helical" evidence="1">
    <location>
        <begin position="72"/>
        <end position="95"/>
    </location>
</feature>
<dbReference type="Pfam" id="PF10935">
    <property type="entry name" value="DUF2637"/>
    <property type="match status" value="1"/>
</dbReference>
<organism evidence="2 3">
    <name type="scientific">Actinoplanes italicus</name>
    <dbReference type="NCBI Taxonomy" id="113567"/>
    <lineage>
        <taxon>Bacteria</taxon>
        <taxon>Bacillati</taxon>
        <taxon>Actinomycetota</taxon>
        <taxon>Actinomycetes</taxon>
        <taxon>Micromonosporales</taxon>
        <taxon>Micromonosporaceae</taxon>
        <taxon>Actinoplanes</taxon>
    </lineage>
</organism>
<feature type="transmembrane region" description="Helical" evidence="1">
    <location>
        <begin position="41"/>
        <end position="60"/>
    </location>
</feature>
<accession>A0A2T0KJ22</accession>
<sequence length="197" mass="20579">MAGQLSRLRWGVRAVLLLGVATSVAANILHAQPNPISQTIAAWPPLALLLTVDLISRVPVRKGWLAVVRRTATGALAAIAAFVSYGHMVGVVARYGEVGAVPYLIPLCVDGLVVVASVCLVELNTSVKQADTEADTVADIAKAPAVRAKSPASSANKTATAVARLRSRHPDLGTQEIAQRIGVTDRTVRRHLSAAAS</sequence>
<dbReference type="AlphaFoldDB" id="A0A2T0KJ22"/>
<protein>
    <submittedName>
        <fullName evidence="2">HTH domain-containing protein</fullName>
    </submittedName>
</protein>
<keyword evidence="1" id="KW-1133">Transmembrane helix</keyword>
<keyword evidence="1" id="KW-0472">Membrane</keyword>
<evidence type="ECO:0000313" key="3">
    <source>
        <dbReference type="Proteomes" id="UP000239415"/>
    </source>
</evidence>
<feature type="transmembrane region" description="Helical" evidence="1">
    <location>
        <begin position="101"/>
        <end position="121"/>
    </location>
</feature>
<dbReference type="InterPro" id="IPR021235">
    <property type="entry name" value="DUF2637"/>
</dbReference>
<gene>
    <name evidence="2" type="ORF">CLV67_103271</name>
</gene>
<keyword evidence="3" id="KW-1185">Reference proteome</keyword>
<dbReference type="EMBL" id="PVMZ01000003">
    <property type="protein sequence ID" value="PRX23523.1"/>
    <property type="molecule type" value="Genomic_DNA"/>
</dbReference>
<proteinExistence type="predicted"/>
<name>A0A2T0KJ22_9ACTN</name>
<evidence type="ECO:0000256" key="1">
    <source>
        <dbReference type="SAM" id="Phobius"/>
    </source>
</evidence>
<evidence type="ECO:0000313" key="2">
    <source>
        <dbReference type="EMBL" id="PRX23523.1"/>
    </source>
</evidence>